<keyword evidence="1" id="KW-0472">Membrane</keyword>
<evidence type="ECO:0000313" key="3">
    <source>
        <dbReference type="Proteomes" id="UP000598775"/>
    </source>
</evidence>
<reference evidence="2 3" key="1">
    <citation type="journal article" date="2014" name="Int. J. Syst. Evol. Microbiol.">
        <title>Complete genome sequence of Corynebacterium casei LMG S-19264T (=DSM 44701T), isolated from a smear-ripened cheese.</title>
        <authorList>
            <consortium name="US DOE Joint Genome Institute (JGI-PGF)"/>
            <person name="Walter F."/>
            <person name="Albersmeier A."/>
            <person name="Kalinowski J."/>
            <person name="Ruckert C."/>
        </authorList>
    </citation>
    <scope>NUCLEOTIDE SEQUENCE [LARGE SCALE GENOMIC DNA]</scope>
    <source>
        <strain evidence="2 3">CGMCC 1.12976</strain>
    </source>
</reference>
<organism evidence="2 3">
    <name type="scientific">Subtercola lobariae</name>
    <dbReference type="NCBI Taxonomy" id="1588641"/>
    <lineage>
        <taxon>Bacteria</taxon>
        <taxon>Bacillati</taxon>
        <taxon>Actinomycetota</taxon>
        <taxon>Actinomycetes</taxon>
        <taxon>Micrococcales</taxon>
        <taxon>Microbacteriaceae</taxon>
        <taxon>Subtercola</taxon>
    </lineage>
</organism>
<proteinExistence type="predicted"/>
<comment type="caution">
    <text evidence="2">The sequence shown here is derived from an EMBL/GenBank/DDBJ whole genome shotgun (WGS) entry which is preliminary data.</text>
</comment>
<dbReference type="AlphaFoldDB" id="A0A917B2F0"/>
<accession>A0A917B2F0</accession>
<sequence length="208" mass="22615">MRHRLAWRALSFVAFAIVVVSGIAGLRSSNQFFIVFGTFVTIMVPLIIFTVLRVRFVLRSGERQAQKVADANPLDFVFRASWTPLLLPAIVIDDVSRGASPRGWGVVVCVSSAGVEVWRSSPKKLVDAGLVSWDRITAIRAENVPAAVGTREVPAVTFDIDPTGTRLAPAVTLLLNNGSKYITFAARDTLVARILAYRPPTNQPVASN</sequence>
<feature type="transmembrane region" description="Helical" evidence="1">
    <location>
        <begin position="7"/>
        <end position="26"/>
    </location>
</feature>
<dbReference type="Proteomes" id="UP000598775">
    <property type="component" value="Unassembled WGS sequence"/>
</dbReference>
<keyword evidence="1" id="KW-1133">Transmembrane helix</keyword>
<dbReference type="EMBL" id="BMGP01000002">
    <property type="protein sequence ID" value="GGF18951.1"/>
    <property type="molecule type" value="Genomic_DNA"/>
</dbReference>
<gene>
    <name evidence="2" type="ORF">GCM10011399_10680</name>
</gene>
<name>A0A917B2F0_9MICO</name>
<evidence type="ECO:0000313" key="2">
    <source>
        <dbReference type="EMBL" id="GGF18951.1"/>
    </source>
</evidence>
<evidence type="ECO:0000256" key="1">
    <source>
        <dbReference type="SAM" id="Phobius"/>
    </source>
</evidence>
<keyword evidence="1" id="KW-0812">Transmembrane</keyword>
<feature type="transmembrane region" description="Helical" evidence="1">
    <location>
        <begin position="32"/>
        <end position="54"/>
    </location>
</feature>
<keyword evidence="3" id="KW-1185">Reference proteome</keyword>
<protein>
    <submittedName>
        <fullName evidence="2">Uncharacterized protein</fullName>
    </submittedName>
</protein>